<evidence type="ECO:0000256" key="2">
    <source>
        <dbReference type="ARBA" id="ARBA00022448"/>
    </source>
</evidence>
<dbReference type="Pfam" id="PF00005">
    <property type="entry name" value="ABC_tran"/>
    <property type="match status" value="1"/>
</dbReference>
<dbReference type="PANTHER" id="PTHR42788:SF13">
    <property type="entry name" value="ALIPHATIC SULFONATES IMPORT ATP-BINDING PROTEIN SSUB"/>
    <property type="match status" value="1"/>
</dbReference>
<dbReference type="AlphaFoldDB" id="A0A974PMR9"/>
<dbReference type="InterPro" id="IPR027417">
    <property type="entry name" value="P-loop_NTPase"/>
</dbReference>
<comment type="similarity">
    <text evidence="1">Belongs to the ABC transporter superfamily.</text>
</comment>
<dbReference type="SUPFAM" id="SSF52540">
    <property type="entry name" value="P-loop containing nucleoside triphosphate hydrolases"/>
    <property type="match status" value="1"/>
</dbReference>
<dbReference type="PANTHER" id="PTHR42788">
    <property type="entry name" value="TAURINE IMPORT ATP-BINDING PROTEIN-RELATED"/>
    <property type="match status" value="1"/>
</dbReference>
<gene>
    <name evidence="6" type="ORF">EZH22_24200</name>
</gene>
<evidence type="ECO:0000313" key="6">
    <source>
        <dbReference type="EMBL" id="QRG06061.1"/>
    </source>
</evidence>
<evidence type="ECO:0000256" key="1">
    <source>
        <dbReference type="ARBA" id="ARBA00005417"/>
    </source>
</evidence>
<accession>A0A974PMR9</accession>
<keyword evidence="4 6" id="KW-0067">ATP-binding</keyword>
<dbReference type="InterPro" id="IPR017871">
    <property type="entry name" value="ABC_transporter-like_CS"/>
</dbReference>
<dbReference type="InterPro" id="IPR003593">
    <property type="entry name" value="AAA+_ATPase"/>
</dbReference>
<evidence type="ECO:0000259" key="5">
    <source>
        <dbReference type="PROSITE" id="PS50893"/>
    </source>
</evidence>
<evidence type="ECO:0000256" key="4">
    <source>
        <dbReference type="ARBA" id="ARBA00022840"/>
    </source>
</evidence>
<dbReference type="EMBL" id="CP063362">
    <property type="protein sequence ID" value="QRG06061.1"/>
    <property type="molecule type" value="Genomic_DNA"/>
</dbReference>
<proteinExistence type="inferred from homology"/>
<dbReference type="RefSeq" id="WP_203192936.1">
    <property type="nucleotide sequence ID" value="NZ_CP063362.1"/>
</dbReference>
<dbReference type="PROSITE" id="PS50893">
    <property type="entry name" value="ABC_TRANSPORTER_2"/>
    <property type="match status" value="1"/>
</dbReference>
<protein>
    <submittedName>
        <fullName evidence="6">ABC transporter ATP-binding protein</fullName>
    </submittedName>
</protein>
<dbReference type="Proteomes" id="UP000596427">
    <property type="component" value="Chromosome"/>
</dbReference>
<dbReference type="InterPro" id="IPR050166">
    <property type="entry name" value="ABC_transporter_ATP-bind"/>
</dbReference>
<reference evidence="6 7" key="1">
    <citation type="submission" date="2020-10" db="EMBL/GenBank/DDBJ databases">
        <title>Degradation of 1,4-Dioxane by Xanthobacter sp. YN2, via a Novel Group-2 Soluble Di-Iron Monooxygenase.</title>
        <authorList>
            <person name="Ma F."/>
            <person name="Wang Y."/>
            <person name="Yang J."/>
            <person name="Guo H."/>
            <person name="Su D."/>
            <person name="Yu L."/>
        </authorList>
    </citation>
    <scope>NUCLEOTIDE SEQUENCE [LARGE SCALE GENOMIC DNA]</scope>
    <source>
        <strain evidence="6 7">YN2</strain>
    </source>
</reference>
<keyword evidence="7" id="KW-1185">Reference proteome</keyword>
<sequence>MSAAIEPGIAIEVRNVCKTFGGAREVVALRDVDLTLQRGEFAAVLGASGCGKSTLLSMLAGFEKASSGTMSAFGHSIEKPDPERAMVFQEAALFPWLSVWENMVFSPKNRSMPKARYEDKARRLLDAVGLGAFHHHHPEQLSGGMKQRVGIARALLMEPKVLLMDEPFGALDAQTRLEMQELLLDIWSRDKRTVMFITHDIEEAIFLSDVVYVMTARPGTMKARIEIPLGRPRHVDMLTTPEFSELRRQVMGLIREEVARARAEASAAA</sequence>
<name>A0A974PMR9_9HYPH</name>
<dbReference type="InterPro" id="IPR003439">
    <property type="entry name" value="ABC_transporter-like_ATP-bd"/>
</dbReference>
<dbReference type="Gene3D" id="3.40.50.300">
    <property type="entry name" value="P-loop containing nucleotide triphosphate hydrolases"/>
    <property type="match status" value="1"/>
</dbReference>
<dbReference type="GO" id="GO:0016887">
    <property type="term" value="F:ATP hydrolysis activity"/>
    <property type="evidence" value="ECO:0007669"/>
    <property type="project" value="InterPro"/>
</dbReference>
<dbReference type="SMART" id="SM00382">
    <property type="entry name" value="AAA"/>
    <property type="match status" value="1"/>
</dbReference>
<keyword evidence="3" id="KW-0547">Nucleotide-binding</keyword>
<dbReference type="GO" id="GO:0005524">
    <property type="term" value="F:ATP binding"/>
    <property type="evidence" value="ECO:0007669"/>
    <property type="project" value="UniProtKB-KW"/>
</dbReference>
<evidence type="ECO:0000313" key="7">
    <source>
        <dbReference type="Proteomes" id="UP000596427"/>
    </source>
</evidence>
<organism evidence="6 7">
    <name type="scientific">Xanthobacter dioxanivorans</name>
    <dbReference type="NCBI Taxonomy" id="2528964"/>
    <lineage>
        <taxon>Bacteria</taxon>
        <taxon>Pseudomonadati</taxon>
        <taxon>Pseudomonadota</taxon>
        <taxon>Alphaproteobacteria</taxon>
        <taxon>Hyphomicrobiales</taxon>
        <taxon>Xanthobacteraceae</taxon>
        <taxon>Xanthobacter</taxon>
    </lineage>
</organism>
<dbReference type="KEGG" id="xdi:EZH22_24200"/>
<dbReference type="CDD" id="cd03293">
    <property type="entry name" value="ABC_NrtD_SsuB_transporters"/>
    <property type="match status" value="1"/>
</dbReference>
<evidence type="ECO:0000256" key="3">
    <source>
        <dbReference type="ARBA" id="ARBA00022741"/>
    </source>
</evidence>
<feature type="domain" description="ABC transporter" evidence="5">
    <location>
        <begin position="11"/>
        <end position="241"/>
    </location>
</feature>
<keyword evidence="2" id="KW-0813">Transport</keyword>
<dbReference type="PROSITE" id="PS00211">
    <property type="entry name" value="ABC_TRANSPORTER_1"/>
    <property type="match status" value="1"/>
</dbReference>